<dbReference type="GO" id="GO:0005886">
    <property type="term" value="C:plasma membrane"/>
    <property type="evidence" value="ECO:0007669"/>
    <property type="project" value="TreeGrafter"/>
</dbReference>
<evidence type="ECO:0000256" key="9">
    <source>
        <dbReference type="ARBA" id="ARBA00023136"/>
    </source>
</evidence>
<keyword evidence="5 12" id="KW-0812">Transmembrane</keyword>
<sequence>MLIHNVWIKWQESPVIVTFSEKMIPVWQVPFPSFTICPRIKTKTFVYNFTENVLKFQNGSLYKSYNTSRFREKLDNVALVCGNDLQVRFTDRDVCDHTSVVDLIQVAPKVDDVFKKCLWRGIEENCRDIFKTVVTFHGICYNFNGLPSSDIFNEERLSSFNSWFDHPARGGQGAGWVTGGPGQILTRVYLPIRRIVPMEAIIEVFLHNAFFVDEANAYALQLRRKIKIKKSIQKEYEYMYTTRPVQGWSPDKGYELKADDDMYPRRGHQNSALPDLEIELLENVQKQDKLCIGEKRGFKANVTSGMERCALPKRCLRIQASDIQSYEIILHHPMDSPRAKPFYHIQGGQEAALSISFEMITTSENLRSYPPHIRQCYFPSERKLRYFKEYTQKNCERECRANYTFARCGCVWFNMAQALTIHEMKLSLQAAVGNETEEACRCLPACDSVKYKIAKLEVNFKDSQFSSLTRSQLFGVTDFMANCGGLLGLFLGFSFLSIVEIFYYFTLRLALAEFMKAKYWKNRSPNDPAMIQNFKDARKELLDLQEKKDEEKCQHFFSQMHRVRRSQRMKMTYEFLRSFNTQTGRKQPKRFIPISTWIHELHKVKGHRFQNFTK</sequence>
<dbReference type="OrthoDB" id="6021021at2759"/>
<accession>A0A4C1VXD5</accession>
<dbReference type="EMBL" id="BGZK01000433">
    <property type="protein sequence ID" value="GBP43270.1"/>
    <property type="molecule type" value="Genomic_DNA"/>
</dbReference>
<evidence type="ECO:0000256" key="5">
    <source>
        <dbReference type="ARBA" id="ARBA00022692"/>
    </source>
</evidence>
<feature type="transmembrane region" description="Helical" evidence="13">
    <location>
        <begin position="486"/>
        <end position="511"/>
    </location>
</feature>
<dbReference type="Proteomes" id="UP000299102">
    <property type="component" value="Unassembled WGS sequence"/>
</dbReference>
<organism evidence="14 15">
    <name type="scientific">Eumeta variegata</name>
    <name type="common">Bagworm moth</name>
    <name type="synonym">Eumeta japonica</name>
    <dbReference type="NCBI Taxonomy" id="151549"/>
    <lineage>
        <taxon>Eukaryota</taxon>
        <taxon>Metazoa</taxon>
        <taxon>Ecdysozoa</taxon>
        <taxon>Arthropoda</taxon>
        <taxon>Hexapoda</taxon>
        <taxon>Insecta</taxon>
        <taxon>Pterygota</taxon>
        <taxon>Neoptera</taxon>
        <taxon>Endopterygota</taxon>
        <taxon>Lepidoptera</taxon>
        <taxon>Glossata</taxon>
        <taxon>Ditrysia</taxon>
        <taxon>Tineoidea</taxon>
        <taxon>Psychidae</taxon>
        <taxon>Oiketicinae</taxon>
        <taxon>Eumeta</taxon>
    </lineage>
</organism>
<evidence type="ECO:0000256" key="12">
    <source>
        <dbReference type="RuleBase" id="RU000679"/>
    </source>
</evidence>
<dbReference type="Pfam" id="PF00858">
    <property type="entry name" value="ASC"/>
    <property type="match status" value="1"/>
</dbReference>
<evidence type="ECO:0000256" key="6">
    <source>
        <dbReference type="ARBA" id="ARBA00022989"/>
    </source>
</evidence>
<dbReference type="Gene3D" id="2.60.470.10">
    <property type="entry name" value="Acid-sensing ion channels like domains"/>
    <property type="match status" value="1"/>
</dbReference>
<dbReference type="AlphaFoldDB" id="A0A4C1VXD5"/>
<evidence type="ECO:0000256" key="7">
    <source>
        <dbReference type="ARBA" id="ARBA00023053"/>
    </source>
</evidence>
<evidence type="ECO:0000256" key="10">
    <source>
        <dbReference type="ARBA" id="ARBA00023201"/>
    </source>
</evidence>
<reference evidence="14 15" key="1">
    <citation type="journal article" date="2019" name="Commun. Biol.">
        <title>The bagworm genome reveals a unique fibroin gene that provides high tensile strength.</title>
        <authorList>
            <person name="Kono N."/>
            <person name="Nakamura H."/>
            <person name="Ohtoshi R."/>
            <person name="Tomita M."/>
            <person name="Numata K."/>
            <person name="Arakawa K."/>
        </authorList>
    </citation>
    <scope>NUCLEOTIDE SEQUENCE [LARGE SCALE GENOMIC DNA]</scope>
</reference>
<comment type="caution">
    <text evidence="14">The sequence shown here is derived from an EMBL/GenBank/DDBJ whole genome shotgun (WGS) entry which is preliminary data.</text>
</comment>
<comment type="subcellular location">
    <subcellularLocation>
        <location evidence="1">Membrane</location>
        <topology evidence="1">Multi-pass membrane protein</topology>
    </subcellularLocation>
</comment>
<proteinExistence type="inferred from homology"/>
<keyword evidence="4 12" id="KW-0894">Sodium channel</keyword>
<dbReference type="InterPro" id="IPR001873">
    <property type="entry name" value="ENaC"/>
</dbReference>
<evidence type="ECO:0000256" key="3">
    <source>
        <dbReference type="ARBA" id="ARBA00022448"/>
    </source>
</evidence>
<keyword evidence="8 12" id="KW-0406">Ion transport</keyword>
<gene>
    <name evidence="14" type="primary">ppk28</name>
    <name evidence="14" type="ORF">EVAR_31153_1</name>
</gene>
<keyword evidence="10 12" id="KW-0739">Sodium transport</keyword>
<evidence type="ECO:0000313" key="15">
    <source>
        <dbReference type="Proteomes" id="UP000299102"/>
    </source>
</evidence>
<dbReference type="GO" id="GO:0015280">
    <property type="term" value="F:ligand-gated sodium channel activity"/>
    <property type="evidence" value="ECO:0007669"/>
    <property type="project" value="TreeGrafter"/>
</dbReference>
<name>A0A4C1VXD5_EUMVA</name>
<keyword evidence="7" id="KW-0915">Sodium</keyword>
<dbReference type="PRINTS" id="PR01078">
    <property type="entry name" value="AMINACHANNEL"/>
</dbReference>
<evidence type="ECO:0000256" key="11">
    <source>
        <dbReference type="ARBA" id="ARBA00023303"/>
    </source>
</evidence>
<keyword evidence="11 12" id="KW-0407">Ion channel</keyword>
<evidence type="ECO:0000256" key="1">
    <source>
        <dbReference type="ARBA" id="ARBA00004141"/>
    </source>
</evidence>
<dbReference type="Gene3D" id="1.10.287.770">
    <property type="entry name" value="YojJ-like"/>
    <property type="match status" value="1"/>
</dbReference>
<dbReference type="PANTHER" id="PTHR11690">
    <property type="entry name" value="AMILORIDE-SENSITIVE SODIUM CHANNEL-RELATED"/>
    <property type="match status" value="1"/>
</dbReference>
<evidence type="ECO:0000256" key="2">
    <source>
        <dbReference type="ARBA" id="ARBA00007193"/>
    </source>
</evidence>
<evidence type="ECO:0000256" key="8">
    <source>
        <dbReference type="ARBA" id="ARBA00023065"/>
    </source>
</evidence>
<protein>
    <submittedName>
        <fullName evidence="14">Pickpocket protein 28</fullName>
    </submittedName>
</protein>
<keyword evidence="15" id="KW-1185">Reference proteome</keyword>
<dbReference type="STRING" id="151549.A0A4C1VXD5"/>
<evidence type="ECO:0000256" key="4">
    <source>
        <dbReference type="ARBA" id="ARBA00022461"/>
    </source>
</evidence>
<keyword evidence="3 12" id="KW-0813">Transport</keyword>
<evidence type="ECO:0000256" key="13">
    <source>
        <dbReference type="SAM" id="Phobius"/>
    </source>
</evidence>
<dbReference type="PANTHER" id="PTHR11690:SF288">
    <property type="entry name" value="AMILORIDE-SENSITIVE NA+ CHANNEL-RELATED"/>
    <property type="match status" value="1"/>
</dbReference>
<keyword evidence="9 13" id="KW-0472">Membrane</keyword>
<evidence type="ECO:0000313" key="14">
    <source>
        <dbReference type="EMBL" id="GBP43270.1"/>
    </source>
</evidence>
<comment type="similarity">
    <text evidence="2 12">Belongs to the amiloride-sensitive sodium channel (TC 1.A.6) family.</text>
</comment>
<keyword evidence="6 13" id="KW-1133">Transmembrane helix</keyword>